<dbReference type="AlphaFoldDB" id="A0A085NSB1"/>
<dbReference type="Proteomes" id="UP000030758">
    <property type="component" value="Unassembled WGS sequence"/>
</dbReference>
<evidence type="ECO:0000313" key="1">
    <source>
        <dbReference type="EMBL" id="KFD72357.1"/>
    </source>
</evidence>
<name>A0A085NSB1_9BILA</name>
<accession>A0A085NSB1</accession>
<sequence length="137" mass="15866">MPKVLTKASGNGSFFSQYVGPEYAVAASRQAMMRARYYYRSEYGLFWQRSRVPTENSSPPVLAEIIMAHFRKRALSVKDASITPCYFKWFLDNIFAFIGVSKKELSVLEFYYFERHREKQKSEYARSAVTASKQGTL</sequence>
<proteinExistence type="predicted"/>
<gene>
    <name evidence="1" type="ORF">M514_13835</name>
</gene>
<protein>
    <submittedName>
        <fullName evidence="1">Uncharacterized protein</fullName>
    </submittedName>
</protein>
<reference evidence="1" key="1">
    <citation type="journal article" date="2014" name="Nat. Genet.">
        <title>Genome and transcriptome of the porcine whipworm Trichuris suis.</title>
        <authorList>
            <person name="Jex A.R."/>
            <person name="Nejsum P."/>
            <person name="Schwarz E.M."/>
            <person name="Hu L."/>
            <person name="Young N.D."/>
            <person name="Hall R.S."/>
            <person name="Korhonen P.K."/>
            <person name="Liao S."/>
            <person name="Thamsborg S."/>
            <person name="Xia J."/>
            <person name="Xu P."/>
            <person name="Wang S."/>
            <person name="Scheerlinck J.P."/>
            <person name="Hofmann A."/>
            <person name="Sternberg P.W."/>
            <person name="Wang J."/>
            <person name="Gasser R.B."/>
        </authorList>
    </citation>
    <scope>NUCLEOTIDE SEQUENCE [LARGE SCALE GENOMIC DNA]</scope>
    <source>
        <strain evidence="1">DCEP-RM93F</strain>
    </source>
</reference>
<organism evidence="1">
    <name type="scientific">Trichuris suis</name>
    <name type="common">pig whipworm</name>
    <dbReference type="NCBI Taxonomy" id="68888"/>
    <lineage>
        <taxon>Eukaryota</taxon>
        <taxon>Metazoa</taxon>
        <taxon>Ecdysozoa</taxon>
        <taxon>Nematoda</taxon>
        <taxon>Enoplea</taxon>
        <taxon>Dorylaimia</taxon>
        <taxon>Trichinellida</taxon>
        <taxon>Trichuridae</taxon>
        <taxon>Trichuris</taxon>
    </lineage>
</organism>
<dbReference type="EMBL" id="KL367478">
    <property type="protein sequence ID" value="KFD72357.1"/>
    <property type="molecule type" value="Genomic_DNA"/>
</dbReference>